<dbReference type="InterPro" id="IPR029061">
    <property type="entry name" value="THDP-binding"/>
</dbReference>
<reference evidence="6 7" key="1">
    <citation type="submission" date="2018-10" db="EMBL/GenBank/DDBJ databases">
        <title>Natrarchaeobius chitinivorans gen. nov., sp. nov., and Natrarchaeobius haloalkaliphilus sp. nov., alkaliphilic, chitin-utilizing haloarchaea from hypersaline alkaline lakes.</title>
        <authorList>
            <person name="Sorokin D.Y."/>
            <person name="Elcheninov A.G."/>
            <person name="Kostrikina N.A."/>
            <person name="Bale N.J."/>
            <person name="Sinninghe Damste J.S."/>
            <person name="Khijniak T.V."/>
            <person name="Kublanov I.V."/>
            <person name="Toshchakov S.V."/>
        </authorList>
    </citation>
    <scope>NUCLEOTIDE SEQUENCE [LARGE SCALE GENOMIC DNA]</scope>
    <source>
        <strain evidence="6 7">AArcht4T</strain>
    </source>
</reference>
<evidence type="ECO:0000313" key="6">
    <source>
        <dbReference type="EMBL" id="RQG94870.1"/>
    </source>
</evidence>
<dbReference type="AlphaFoldDB" id="A0A3N6ME18"/>
<dbReference type="PANTHER" id="PTHR11516:SF60">
    <property type="entry name" value="PYRUVATE DEHYDROGENASE E1 COMPONENT SUBUNIT ALPHA"/>
    <property type="match status" value="1"/>
</dbReference>
<dbReference type="GO" id="GO:0004739">
    <property type="term" value="F:pyruvate dehydrogenase (acetyl-transferring) activity"/>
    <property type="evidence" value="ECO:0007669"/>
    <property type="project" value="TreeGrafter"/>
</dbReference>
<dbReference type="CDD" id="cd02000">
    <property type="entry name" value="TPP_E1_PDC_ADC_BCADC"/>
    <property type="match status" value="1"/>
</dbReference>
<dbReference type="OrthoDB" id="25266at2157"/>
<keyword evidence="3" id="KW-0786">Thiamine pyrophosphate</keyword>
<dbReference type="EMBL" id="REGA01000007">
    <property type="protein sequence ID" value="RQG94870.1"/>
    <property type="molecule type" value="Genomic_DNA"/>
</dbReference>
<evidence type="ECO:0000313" key="7">
    <source>
        <dbReference type="Proteomes" id="UP000282323"/>
    </source>
</evidence>
<gene>
    <name evidence="6" type="ORF">EA473_10250</name>
</gene>
<sequence>MIDSPLETEDGRVAALESMVKLRRFEERTSNLFADGEIPGFVHLYIGQEAVAVGATSTLDSNDHITSTHRGHGHCVAMGLDPSRMFAELMAKDDGFCRGKGGSMHIADVNAGMLGANGVVGSGAPIATGAGVTKKLAGDDSVALAFYGEGAVSEGQVHEAITLGAAWDLPVIYLVEKNNYAEGMPAERIFRNTDFEDFGDAYGIPAETVDGMDVVDVYEAVSDAKQRALEGEGPSIVVAETFRYNPHSEGLDMPLPEEELEYWKDRDAIETFKDELIEQGELTAEQFEEIEDRIEAELDEAVERARNGEPPEPEQAYEDVFTEPAPDIEYHRANLGRDQL</sequence>
<dbReference type="SUPFAM" id="SSF52518">
    <property type="entry name" value="Thiamin diphosphate-binding fold (THDP-binding)"/>
    <property type="match status" value="1"/>
</dbReference>
<keyword evidence="2" id="KW-0560">Oxidoreductase</keyword>
<dbReference type="InterPro" id="IPR050642">
    <property type="entry name" value="PDH_E1_Alpha_Subunit"/>
</dbReference>
<dbReference type="Gene3D" id="3.40.50.970">
    <property type="match status" value="1"/>
</dbReference>
<comment type="caution">
    <text evidence="6">The sequence shown here is derived from an EMBL/GenBank/DDBJ whole genome shotgun (WGS) entry which is preliminary data.</text>
</comment>
<evidence type="ECO:0000256" key="1">
    <source>
        <dbReference type="ARBA" id="ARBA00001964"/>
    </source>
</evidence>
<dbReference type="Proteomes" id="UP000282323">
    <property type="component" value="Unassembled WGS sequence"/>
</dbReference>
<feature type="compositionally biased region" description="Acidic residues" evidence="4">
    <location>
        <begin position="311"/>
        <end position="321"/>
    </location>
</feature>
<evidence type="ECO:0000259" key="5">
    <source>
        <dbReference type="Pfam" id="PF00676"/>
    </source>
</evidence>
<feature type="region of interest" description="Disordered" evidence="4">
    <location>
        <begin position="304"/>
        <end position="326"/>
    </location>
</feature>
<proteinExistence type="predicted"/>
<evidence type="ECO:0000256" key="2">
    <source>
        <dbReference type="ARBA" id="ARBA00023002"/>
    </source>
</evidence>
<comment type="cofactor">
    <cofactor evidence="1">
        <name>thiamine diphosphate</name>
        <dbReference type="ChEBI" id="CHEBI:58937"/>
    </cofactor>
</comment>
<organism evidence="6 7">
    <name type="scientific">Natrarchaeobius chitinivorans</name>
    <dbReference type="NCBI Taxonomy" id="1679083"/>
    <lineage>
        <taxon>Archaea</taxon>
        <taxon>Methanobacteriati</taxon>
        <taxon>Methanobacteriota</taxon>
        <taxon>Stenosarchaea group</taxon>
        <taxon>Halobacteria</taxon>
        <taxon>Halobacteriales</taxon>
        <taxon>Natrialbaceae</taxon>
        <taxon>Natrarchaeobius</taxon>
    </lineage>
</organism>
<evidence type="ECO:0000256" key="3">
    <source>
        <dbReference type="ARBA" id="ARBA00023052"/>
    </source>
</evidence>
<dbReference type="InterPro" id="IPR001017">
    <property type="entry name" value="DH_E1"/>
</dbReference>
<protein>
    <submittedName>
        <fullName evidence="6">Thiamine pyrophosphate-dependent dehydrogenase E1 component subunit alpha</fullName>
    </submittedName>
</protein>
<dbReference type="RefSeq" id="WP_124195530.1">
    <property type="nucleotide sequence ID" value="NZ_REGA01000007.1"/>
</dbReference>
<dbReference type="PANTHER" id="PTHR11516">
    <property type="entry name" value="PYRUVATE DEHYDROGENASE E1 COMPONENT, ALPHA SUBUNIT BACTERIAL AND ORGANELLAR"/>
    <property type="match status" value="1"/>
</dbReference>
<accession>A0A3N6ME18</accession>
<keyword evidence="7" id="KW-1185">Reference proteome</keyword>
<dbReference type="GO" id="GO:0006086">
    <property type="term" value="P:pyruvate decarboxylation to acetyl-CoA"/>
    <property type="evidence" value="ECO:0007669"/>
    <property type="project" value="TreeGrafter"/>
</dbReference>
<evidence type="ECO:0000256" key="4">
    <source>
        <dbReference type="SAM" id="MobiDB-lite"/>
    </source>
</evidence>
<name>A0A3N6ME18_NATCH</name>
<feature type="domain" description="Dehydrogenase E1 component" evidence="5">
    <location>
        <begin position="18"/>
        <end position="313"/>
    </location>
</feature>
<dbReference type="Pfam" id="PF00676">
    <property type="entry name" value="E1_dh"/>
    <property type="match status" value="1"/>
</dbReference>